<dbReference type="AlphaFoldDB" id="A0A2P2QKF5"/>
<accession>A0A2P2QKF5</accession>
<evidence type="ECO:0000313" key="1">
    <source>
        <dbReference type="EMBL" id="MBX67480.1"/>
    </source>
</evidence>
<dbReference type="EMBL" id="GGEC01086996">
    <property type="protein sequence ID" value="MBX67480.1"/>
    <property type="molecule type" value="Transcribed_RNA"/>
</dbReference>
<organism evidence="1">
    <name type="scientific">Rhizophora mucronata</name>
    <name type="common">Asiatic mangrove</name>
    <dbReference type="NCBI Taxonomy" id="61149"/>
    <lineage>
        <taxon>Eukaryota</taxon>
        <taxon>Viridiplantae</taxon>
        <taxon>Streptophyta</taxon>
        <taxon>Embryophyta</taxon>
        <taxon>Tracheophyta</taxon>
        <taxon>Spermatophyta</taxon>
        <taxon>Magnoliopsida</taxon>
        <taxon>eudicotyledons</taxon>
        <taxon>Gunneridae</taxon>
        <taxon>Pentapetalae</taxon>
        <taxon>rosids</taxon>
        <taxon>fabids</taxon>
        <taxon>Malpighiales</taxon>
        <taxon>Rhizophoraceae</taxon>
        <taxon>Rhizophora</taxon>
    </lineage>
</organism>
<proteinExistence type="predicted"/>
<name>A0A2P2QKF5_RHIMU</name>
<protein>
    <submittedName>
        <fullName evidence="1">Uncharacterized protein</fullName>
    </submittedName>
</protein>
<reference evidence="1" key="1">
    <citation type="submission" date="2018-02" db="EMBL/GenBank/DDBJ databases">
        <title>Rhizophora mucronata_Transcriptome.</title>
        <authorList>
            <person name="Meera S.P."/>
            <person name="Sreeshan A."/>
            <person name="Augustine A."/>
        </authorList>
    </citation>
    <scope>NUCLEOTIDE SEQUENCE</scope>
    <source>
        <tissue evidence="1">Leaf</tissue>
    </source>
</reference>
<sequence>MALQLVLNTLILLQSQCLGD</sequence>